<protein>
    <submittedName>
        <fullName evidence="1">Uncharacterized protein</fullName>
    </submittedName>
</protein>
<dbReference type="Proteomes" id="UP000078595">
    <property type="component" value="Chromosome 7"/>
</dbReference>
<accession>A0A1A6A1T1</accession>
<reference evidence="1" key="1">
    <citation type="submission" date="2013-07" db="EMBL/GenBank/DDBJ databases">
        <title>The Genome Sequence of Cryptococcus dejecticola CBS10117.</title>
        <authorList>
            <consortium name="The Broad Institute Genome Sequencing Platform"/>
            <person name="Cuomo C."/>
            <person name="Litvintseva A."/>
            <person name="Chen Y."/>
            <person name="Heitman J."/>
            <person name="Sun S."/>
            <person name="Springer D."/>
            <person name="Dromer F."/>
            <person name="Young S.K."/>
            <person name="Zeng Q."/>
            <person name="Gargeya S."/>
            <person name="Fitzgerald M."/>
            <person name="Abouelleil A."/>
            <person name="Alvarado L."/>
            <person name="Berlin A.M."/>
            <person name="Chapman S.B."/>
            <person name="Dewar J."/>
            <person name="Goldberg J."/>
            <person name="Griggs A."/>
            <person name="Gujja S."/>
            <person name="Hansen M."/>
            <person name="Howarth C."/>
            <person name="Imamovic A."/>
            <person name="Larimer J."/>
            <person name="McCowan C."/>
            <person name="Murphy C."/>
            <person name="Pearson M."/>
            <person name="Priest M."/>
            <person name="Roberts A."/>
            <person name="Saif S."/>
            <person name="Shea T."/>
            <person name="Sykes S."/>
            <person name="Wortman J."/>
            <person name="Nusbaum C."/>
            <person name="Birren B."/>
        </authorList>
    </citation>
    <scope>NUCLEOTIDE SEQUENCE [LARGE SCALE GENOMIC DNA]</scope>
    <source>
        <strain evidence="1">CBS 10117</strain>
    </source>
</reference>
<dbReference type="VEuPathDB" id="FungiDB:I303_06299"/>
<dbReference type="GeneID" id="28969998"/>
<organism evidence="1">
    <name type="scientific">Kwoniella dejecticola CBS 10117</name>
    <dbReference type="NCBI Taxonomy" id="1296121"/>
    <lineage>
        <taxon>Eukaryota</taxon>
        <taxon>Fungi</taxon>
        <taxon>Dikarya</taxon>
        <taxon>Basidiomycota</taxon>
        <taxon>Agaricomycotina</taxon>
        <taxon>Tremellomycetes</taxon>
        <taxon>Tremellales</taxon>
        <taxon>Cryptococcaceae</taxon>
        <taxon>Kwoniella</taxon>
    </lineage>
</organism>
<evidence type="ECO:0000313" key="3">
    <source>
        <dbReference type="Proteomes" id="UP000078595"/>
    </source>
</evidence>
<dbReference type="EMBL" id="CP144536">
    <property type="protein sequence ID" value="WWC63675.1"/>
    <property type="molecule type" value="Genomic_DNA"/>
</dbReference>
<sequence length="258" mass="29365">MSYEQLRRLSYFDYVLASLTNMRHVNGKCPQRHFTHFLLEYEQAIKREPSLRSEISQHFQGRIGEMAMTHDMKNDICDYFDVDFGKPPGSEKACEVLEAQYRTAKARPAGLFEIEGETIVTRQIGPALRMTTSENQIIDKIPAQVEDEDTPAPKLGVTSQQMALVRKLFSKAGDEESQGQVDWNDICTLMKRIGFCVSGIGGSIVKFIPPSEGVFPFIQHRPHPDTHIGSVRFRAFGAMLTERYDWDIDWFERAALGV</sequence>
<reference evidence="2" key="2">
    <citation type="submission" date="2013-07" db="EMBL/GenBank/DDBJ databases">
        <authorList>
            <consortium name="The Broad Institute Genome Sequencing Platform"/>
            <person name="Cuomo C."/>
            <person name="Litvintseva A."/>
            <person name="Chen Y."/>
            <person name="Heitman J."/>
            <person name="Sun S."/>
            <person name="Springer D."/>
            <person name="Dromer F."/>
            <person name="Young S.K."/>
            <person name="Zeng Q."/>
            <person name="Gargeya S."/>
            <person name="Fitzgerald M."/>
            <person name="Abouelleil A."/>
            <person name="Alvarado L."/>
            <person name="Berlin A.M."/>
            <person name="Chapman S.B."/>
            <person name="Dewar J."/>
            <person name="Goldberg J."/>
            <person name="Griggs A."/>
            <person name="Gujja S."/>
            <person name="Hansen M."/>
            <person name="Howarth C."/>
            <person name="Imamovic A."/>
            <person name="Larimer J."/>
            <person name="McCowan C."/>
            <person name="Murphy C."/>
            <person name="Pearson M."/>
            <person name="Priest M."/>
            <person name="Roberts A."/>
            <person name="Saif S."/>
            <person name="Shea T."/>
            <person name="Sykes S."/>
            <person name="Wortman J."/>
            <person name="Nusbaum C."/>
            <person name="Birren B."/>
        </authorList>
    </citation>
    <scope>NUCLEOTIDE SEQUENCE</scope>
    <source>
        <strain evidence="2">CBS 10117</strain>
    </source>
</reference>
<dbReference type="OrthoDB" id="2922289at2759"/>
<dbReference type="AlphaFoldDB" id="A0A1A6A1T1"/>
<evidence type="ECO:0000313" key="2">
    <source>
        <dbReference type="EMBL" id="WWC63675.1"/>
    </source>
</evidence>
<keyword evidence="3" id="KW-1185">Reference proteome</keyword>
<name>A0A1A6A1T1_9TREE</name>
<dbReference type="KEGG" id="kdj:28969998"/>
<gene>
    <name evidence="1" type="ORF">I303_06299</name>
    <name evidence="2" type="ORF">I303_106280</name>
</gene>
<reference evidence="2" key="3">
    <citation type="submission" date="2024-02" db="EMBL/GenBank/DDBJ databases">
        <title>Comparative genomics of Cryptococcus and Kwoniella reveals pathogenesis evolution and contrasting modes of karyotype evolution via chromosome fusion or intercentromeric recombination.</title>
        <authorList>
            <person name="Coelho M.A."/>
            <person name="David-Palma M."/>
            <person name="Shea T."/>
            <person name="Bowers K."/>
            <person name="McGinley-Smith S."/>
            <person name="Mohammad A.W."/>
            <person name="Gnirke A."/>
            <person name="Yurkov A.M."/>
            <person name="Nowrousian M."/>
            <person name="Sun S."/>
            <person name="Cuomo C.A."/>
            <person name="Heitman J."/>
        </authorList>
    </citation>
    <scope>NUCLEOTIDE SEQUENCE</scope>
    <source>
        <strain evidence="2">CBS 10117</strain>
    </source>
</reference>
<dbReference type="RefSeq" id="XP_018261854.1">
    <property type="nucleotide sequence ID" value="XM_018409581.1"/>
</dbReference>
<evidence type="ECO:0000313" key="1">
    <source>
        <dbReference type="EMBL" id="OBR84012.1"/>
    </source>
</evidence>
<proteinExistence type="predicted"/>
<dbReference type="STRING" id="1296121.A0A1A6A1T1"/>
<dbReference type="EMBL" id="KI894033">
    <property type="protein sequence ID" value="OBR84012.1"/>
    <property type="molecule type" value="Genomic_DNA"/>
</dbReference>